<dbReference type="SUPFAM" id="SSF53474">
    <property type="entry name" value="alpha/beta-Hydrolases"/>
    <property type="match status" value="1"/>
</dbReference>
<dbReference type="AlphaFoldDB" id="A0A3D2X2B3"/>
<evidence type="ECO:0000313" key="3">
    <source>
        <dbReference type="Proteomes" id="UP000262969"/>
    </source>
</evidence>
<reference evidence="2 3" key="1">
    <citation type="journal article" date="2018" name="Nat. Biotechnol.">
        <title>A standardized bacterial taxonomy based on genome phylogeny substantially revises the tree of life.</title>
        <authorList>
            <person name="Parks D.H."/>
            <person name="Chuvochina M."/>
            <person name="Waite D.W."/>
            <person name="Rinke C."/>
            <person name="Skarshewski A."/>
            <person name="Chaumeil P.A."/>
            <person name="Hugenholtz P."/>
        </authorList>
    </citation>
    <scope>NUCLEOTIDE SEQUENCE [LARGE SCALE GENOMIC DNA]</scope>
    <source>
        <strain evidence="2">UBA11728</strain>
    </source>
</reference>
<gene>
    <name evidence="2" type="ORF">DHW61_01620</name>
</gene>
<dbReference type="PANTHER" id="PTHR11614">
    <property type="entry name" value="PHOSPHOLIPASE-RELATED"/>
    <property type="match status" value="1"/>
</dbReference>
<evidence type="ECO:0000259" key="1">
    <source>
        <dbReference type="Pfam" id="PF12146"/>
    </source>
</evidence>
<dbReference type="InterPro" id="IPR029058">
    <property type="entry name" value="AB_hydrolase_fold"/>
</dbReference>
<dbReference type="Gene3D" id="3.40.50.1820">
    <property type="entry name" value="alpha/beta hydrolase"/>
    <property type="match status" value="1"/>
</dbReference>
<organism evidence="2 3">
    <name type="scientific">Lachnoclostridium phytofermentans</name>
    <dbReference type="NCBI Taxonomy" id="66219"/>
    <lineage>
        <taxon>Bacteria</taxon>
        <taxon>Bacillati</taxon>
        <taxon>Bacillota</taxon>
        <taxon>Clostridia</taxon>
        <taxon>Lachnospirales</taxon>
        <taxon>Lachnospiraceae</taxon>
    </lineage>
</organism>
<dbReference type="EMBL" id="DPVV01000062">
    <property type="protein sequence ID" value="HCL01116.1"/>
    <property type="molecule type" value="Genomic_DNA"/>
</dbReference>
<dbReference type="Pfam" id="PF12146">
    <property type="entry name" value="Hydrolase_4"/>
    <property type="match status" value="1"/>
</dbReference>
<proteinExistence type="predicted"/>
<feature type="domain" description="Serine aminopeptidase S33" evidence="1">
    <location>
        <begin position="44"/>
        <end position="306"/>
    </location>
</feature>
<protein>
    <recommendedName>
        <fullName evidence="1">Serine aminopeptidase S33 domain-containing protein</fullName>
    </recommendedName>
</protein>
<dbReference type="InterPro" id="IPR022742">
    <property type="entry name" value="Hydrolase_4"/>
</dbReference>
<dbReference type="InterPro" id="IPR051044">
    <property type="entry name" value="MAG_DAG_Lipase"/>
</dbReference>
<sequence length="323" mass="37494">MMYFYATYFLGKKGDFELKATNPIVVQKDGYETILYPQLCQTEPVKGTILLLHGMAEHHKRYQIFTDYLNSCGYDVYRYNHRGHGTDQKLEDLGYIADNDGYKILISDAFNVLTYLKENNRTNKLILIGHSMGSLVSRNVMQFFKDLDCAVIIGTAFNPRSKSRIGIACAHTIKKFKGARHYSAFLNKQLFETKHYTSLSERTNFDWLSRNNPNVGAYIHDPYCGFQCSTSFYEDLANLDYHAGLPKRIKLVRKDLPILFTSGTKDPVSRYGKDVERLFLLHKRLGFQNIDCIMYKDCRHELLNELNAEEIMKDIEDWVTKHI</sequence>
<dbReference type="Proteomes" id="UP000262969">
    <property type="component" value="Unassembled WGS sequence"/>
</dbReference>
<name>A0A3D2X2B3_9FIRM</name>
<accession>A0A3D2X2B3</accession>
<comment type="caution">
    <text evidence="2">The sequence shown here is derived from an EMBL/GenBank/DDBJ whole genome shotgun (WGS) entry which is preliminary data.</text>
</comment>
<evidence type="ECO:0000313" key="2">
    <source>
        <dbReference type="EMBL" id="HCL01116.1"/>
    </source>
</evidence>